<protein>
    <recommendedName>
        <fullName evidence="6">DNA-binding protein H-NS-like C-terminal domain-containing protein</fullName>
    </recommendedName>
</protein>
<evidence type="ECO:0000256" key="5">
    <source>
        <dbReference type="SAM" id="MobiDB-lite"/>
    </source>
</evidence>
<dbReference type="EMBL" id="PPGH01000043">
    <property type="protein sequence ID" value="PQJ94724.1"/>
    <property type="molecule type" value="Genomic_DNA"/>
</dbReference>
<keyword evidence="3" id="KW-0963">Cytoplasm</keyword>
<name>A0A2S7XLW9_9GAMM</name>
<evidence type="ECO:0000313" key="8">
    <source>
        <dbReference type="EMBL" id="PQJ94737.1"/>
    </source>
</evidence>
<dbReference type="SMART" id="SM00528">
    <property type="entry name" value="HNS"/>
    <property type="match status" value="1"/>
</dbReference>
<comment type="caution">
    <text evidence="8">The sequence shown here is derived from an EMBL/GenBank/DDBJ whole genome shotgun (WGS) entry which is preliminary data.</text>
</comment>
<accession>A0A2S7XLW9</accession>
<reference evidence="8 10" key="1">
    <citation type="submission" date="2018-01" db="EMBL/GenBank/DDBJ databases">
        <title>The complete genome sequence of Chromatium okenii LaCa, a purple sulfur bacterium with a turbulent life.</title>
        <authorList>
            <person name="Luedin S.M."/>
            <person name="Liechti N."/>
            <person name="Storelli N."/>
            <person name="Danza F."/>
            <person name="Wittwer M."/>
            <person name="Pothier J.F."/>
            <person name="Tonolla M.A."/>
        </authorList>
    </citation>
    <scope>NUCLEOTIDE SEQUENCE [LARGE SCALE GENOMIC DNA]</scope>
    <source>
        <strain evidence="8 10">LaCa</strain>
        <plasmid evidence="8">pCok253</plasmid>
    </source>
</reference>
<gene>
    <name evidence="9" type="ORF">CXB77_04830</name>
    <name evidence="7" type="ORF">CXB77_18720</name>
    <name evidence="8" type="ORF">CXB77_18795</name>
</gene>
<evidence type="ECO:0000256" key="4">
    <source>
        <dbReference type="ARBA" id="ARBA00023125"/>
    </source>
</evidence>
<sequence>MPYSEHLMILLTESCIFQHFLVFENRFMSTLDELLQQQEILQQEIDAARKLEKRSKIKELRASLEKYALTAEDVFPQLKPKTPVKPPLPPKYRDPNSVKTWSGAGRAPWWMKGRNYDDFLIEPSSECQSSEDHNHS</sequence>
<dbReference type="EMBL" id="PPGH01000022">
    <property type="protein sequence ID" value="PQJ96968.1"/>
    <property type="molecule type" value="Genomic_DNA"/>
</dbReference>
<dbReference type="Proteomes" id="UP000239936">
    <property type="component" value="Unassembled WGS sequence"/>
</dbReference>
<dbReference type="Pfam" id="PF00816">
    <property type="entry name" value="Histone_HNS"/>
    <property type="match status" value="1"/>
</dbReference>
<keyword evidence="10" id="KW-1185">Reference proteome</keyword>
<comment type="similarity">
    <text evidence="2">Belongs to the histone-like protein H-NS family.</text>
</comment>
<dbReference type="Gene3D" id="4.10.430.10">
    <property type="entry name" value="Histone-like protein H-NS, C-terminal domain"/>
    <property type="match status" value="1"/>
</dbReference>
<dbReference type="SUPFAM" id="SSF81273">
    <property type="entry name" value="H-NS histone-like proteins"/>
    <property type="match status" value="1"/>
</dbReference>
<dbReference type="GO" id="GO:0003677">
    <property type="term" value="F:DNA binding"/>
    <property type="evidence" value="ECO:0007669"/>
    <property type="project" value="UniProtKB-KW"/>
</dbReference>
<proteinExistence type="inferred from homology"/>
<comment type="subcellular location">
    <subcellularLocation>
        <location evidence="1">Cytoplasm</location>
        <location evidence="1">Nucleoid</location>
    </subcellularLocation>
</comment>
<dbReference type="InterPro" id="IPR037150">
    <property type="entry name" value="H-NS_C_dom_sf"/>
</dbReference>
<feature type="domain" description="DNA-binding protein H-NS-like C-terminal" evidence="6">
    <location>
        <begin position="82"/>
        <end position="121"/>
    </location>
</feature>
<organism evidence="8 10">
    <name type="scientific">Chromatium okenii</name>
    <dbReference type="NCBI Taxonomy" id="61644"/>
    <lineage>
        <taxon>Bacteria</taxon>
        <taxon>Pseudomonadati</taxon>
        <taxon>Pseudomonadota</taxon>
        <taxon>Gammaproteobacteria</taxon>
        <taxon>Chromatiales</taxon>
        <taxon>Chromatiaceae</taxon>
        <taxon>Chromatium</taxon>
    </lineage>
</organism>
<dbReference type="EMBL" id="PPGH01000043">
    <property type="protein sequence ID" value="PQJ94737.1"/>
    <property type="molecule type" value="Genomic_DNA"/>
</dbReference>
<geneLocation type="plasmid" evidence="8">
    <name>pCok253</name>
</geneLocation>
<evidence type="ECO:0000256" key="3">
    <source>
        <dbReference type="ARBA" id="ARBA00022490"/>
    </source>
</evidence>
<dbReference type="GO" id="GO:0009295">
    <property type="term" value="C:nucleoid"/>
    <property type="evidence" value="ECO:0007669"/>
    <property type="project" value="UniProtKB-SubCell"/>
</dbReference>
<keyword evidence="8" id="KW-0614">Plasmid</keyword>
<evidence type="ECO:0000256" key="1">
    <source>
        <dbReference type="ARBA" id="ARBA00004453"/>
    </source>
</evidence>
<evidence type="ECO:0000313" key="9">
    <source>
        <dbReference type="EMBL" id="PQJ96968.1"/>
    </source>
</evidence>
<dbReference type="PANTHER" id="PTHR38097">
    <property type="match status" value="1"/>
</dbReference>
<feature type="region of interest" description="Disordered" evidence="5">
    <location>
        <begin position="78"/>
        <end position="110"/>
    </location>
</feature>
<evidence type="ECO:0000313" key="7">
    <source>
        <dbReference type="EMBL" id="PQJ94724.1"/>
    </source>
</evidence>
<dbReference type="AlphaFoldDB" id="A0A2S7XLW9"/>
<dbReference type="PANTHER" id="PTHR38097:SF2">
    <property type="entry name" value="DNA-BINDING PROTEIN STPA"/>
    <property type="match status" value="1"/>
</dbReference>
<evidence type="ECO:0000259" key="6">
    <source>
        <dbReference type="SMART" id="SM00528"/>
    </source>
</evidence>
<dbReference type="InterPro" id="IPR027444">
    <property type="entry name" value="H-NS_C_dom"/>
</dbReference>
<keyword evidence="4" id="KW-0238">DNA-binding</keyword>
<evidence type="ECO:0000256" key="2">
    <source>
        <dbReference type="ARBA" id="ARBA00010610"/>
    </source>
</evidence>
<evidence type="ECO:0000313" key="10">
    <source>
        <dbReference type="Proteomes" id="UP000239936"/>
    </source>
</evidence>